<keyword evidence="3" id="KW-0597">Phosphoprotein</keyword>
<evidence type="ECO:0000256" key="4">
    <source>
        <dbReference type="ARBA" id="ARBA00022597"/>
    </source>
</evidence>
<evidence type="ECO:0000259" key="7">
    <source>
        <dbReference type="PROSITE" id="PS51094"/>
    </source>
</evidence>
<evidence type="ECO:0000313" key="9">
    <source>
        <dbReference type="Proteomes" id="UP000219573"/>
    </source>
</evidence>
<dbReference type="InterPro" id="IPR016152">
    <property type="entry name" value="PTrfase/Anion_transptr"/>
</dbReference>
<evidence type="ECO:0000256" key="3">
    <source>
        <dbReference type="ARBA" id="ARBA00022553"/>
    </source>
</evidence>
<evidence type="ECO:0000256" key="1">
    <source>
        <dbReference type="ARBA" id="ARBA00004496"/>
    </source>
</evidence>
<dbReference type="Pfam" id="PF00359">
    <property type="entry name" value="PTS_EIIA_2"/>
    <property type="match status" value="1"/>
</dbReference>
<dbReference type="STRING" id="1413210.U472_14375"/>
<dbReference type="NCBIfam" id="TIGR00848">
    <property type="entry name" value="fruA"/>
    <property type="match status" value="1"/>
</dbReference>
<dbReference type="RefSeq" id="WP_097016576.1">
    <property type="nucleotide sequence ID" value="NZ_OBDZ01000003.1"/>
</dbReference>
<reference evidence="9" key="1">
    <citation type="submission" date="2017-09" db="EMBL/GenBank/DDBJ databases">
        <authorList>
            <person name="Varghese N."/>
            <person name="Submissions S."/>
        </authorList>
    </citation>
    <scope>NUCLEOTIDE SEQUENCE [LARGE SCALE GENOMIC DNA]</scope>
    <source>
        <strain evidence="9">MSL47</strain>
    </source>
</reference>
<dbReference type="PROSITE" id="PS51094">
    <property type="entry name" value="PTS_EIIA_TYPE_2"/>
    <property type="match status" value="1"/>
</dbReference>
<comment type="subcellular location">
    <subcellularLocation>
        <location evidence="1">Cytoplasm</location>
    </subcellularLocation>
</comment>
<keyword evidence="5" id="KW-0808">Transferase</keyword>
<keyword evidence="4" id="KW-0762">Sugar transport</keyword>
<dbReference type="GO" id="GO:0016020">
    <property type="term" value="C:membrane"/>
    <property type="evidence" value="ECO:0007669"/>
    <property type="project" value="InterPro"/>
</dbReference>
<organism evidence="8 9">
    <name type="scientific">Orenia metallireducens</name>
    <dbReference type="NCBI Taxonomy" id="1413210"/>
    <lineage>
        <taxon>Bacteria</taxon>
        <taxon>Bacillati</taxon>
        <taxon>Bacillota</taxon>
        <taxon>Clostridia</taxon>
        <taxon>Halanaerobiales</taxon>
        <taxon>Halobacteroidaceae</taxon>
        <taxon>Orenia</taxon>
    </lineage>
</organism>
<protein>
    <submittedName>
        <fullName evidence="8">PTS system IIA component, Fru family</fullName>
    </submittedName>
</protein>
<dbReference type="EMBL" id="OBDZ01000003">
    <property type="protein sequence ID" value="SNY15839.1"/>
    <property type="molecule type" value="Genomic_DNA"/>
</dbReference>
<keyword evidence="6" id="KW-0598">Phosphotransferase system</keyword>
<evidence type="ECO:0000256" key="6">
    <source>
        <dbReference type="ARBA" id="ARBA00022683"/>
    </source>
</evidence>
<sequence length="154" mass="17103">MSSLINEDLIVLDMEGEDRDSIIKSLGELIDKNGNLNSVDEYLQTVFEREEKSSTGVGYGIAIPHGKSEGVDQPAIAFARLKEAVEWESFDDKPVKLVFLLAVPAKSESNDHLKILSTLSRNLLNEEFKDSLMSAQNAEDVNDILSKMFSIINN</sequence>
<keyword evidence="9" id="KW-1185">Reference proteome</keyword>
<dbReference type="GO" id="GO:0008982">
    <property type="term" value="F:protein-N(PI)-phosphohistidine-sugar phosphotransferase activity"/>
    <property type="evidence" value="ECO:0007669"/>
    <property type="project" value="InterPro"/>
</dbReference>
<dbReference type="InterPro" id="IPR004715">
    <property type="entry name" value="PTS_IIA_fruc"/>
</dbReference>
<evidence type="ECO:0000256" key="5">
    <source>
        <dbReference type="ARBA" id="ARBA00022679"/>
    </source>
</evidence>
<dbReference type="SUPFAM" id="SSF55804">
    <property type="entry name" value="Phoshotransferase/anion transport protein"/>
    <property type="match status" value="1"/>
</dbReference>
<feature type="domain" description="PTS EIIA type-2" evidence="7">
    <location>
        <begin position="3"/>
        <end position="148"/>
    </location>
</feature>
<dbReference type="CDD" id="cd00211">
    <property type="entry name" value="PTS_IIA_fru"/>
    <property type="match status" value="1"/>
</dbReference>
<proteinExistence type="predicted"/>
<evidence type="ECO:0000256" key="2">
    <source>
        <dbReference type="ARBA" id="ARBA00022448"/>
    </source>
</evidence>
<dbReference type="InterPro" id="IPR002178">
    <property type="entry name" value="PTS_EIIA_type-2_dom"/>
</dbReference>
<dbReference type="AlphaFoldDB" id="A0A285FX33"/>
<dbReference type="FunFam" id="3.40.930.10:FF:000009">
    <property type="entry name" value="PTS system, fructose specific IIABC component"/>
    <property type="match status" value="1"/>
</dbReference>
<name>A0A285FX33_9FIRM</name>
<accession>A0A285FX33</accession>
<dbReference type="Gene3D" id="3.40.930.10">
    <property type="entry name" value="Mannitol-specific EII, Chain A"/>
    <property type="match status" value="1"/>
</dbReference>
<gene>
    <name evidence="8" type="ORF">SAMN06265827_103104</name>
</gene>
<dbReference type="GO" id="GO:0005737">
    <property type="term" value="C:cytoplasm"/>
    <property type="evidence" value="ECO:0007669"/>
    <property type="project" value="UniProtKB-SubCell"/>
</dbReference>
<dbReference type="OrthoDB" id="95460at2"/>
<dbReference type="GO" id="GO:0009401">
    <property type="term" value="P:phosphoenolpyruvate-dependent sugar phosphotransferase system"/>
    <property type="evidence" value="ECO:0007669"/>
    <property type="project" value="UniProtKB-KW"/>
</dbReference>
<dbReference type="PANTHER" id="PTHR47738">
    <property type="entry name" value="PTS SYSTEM FRUCTOSE-LIKE EIIA COMPONENT-RELATED"/>
    <property type="match status" value="1"/>
</dbReference>
<keyword evidence="2" id="KW-0813">Transport</keyword>
<dbReference type="PANTHER" id="PTHR47738:SF2">
    <property type="entry name" value="PTS SYSTEM FRUCTOSE-LIKE EIIA COMPONENT"/>
    <property type="match status" value="1"/>
</dbReference>
<evidence type="ECO:0000313" key="8">
    <source>
        <dbReference type="EMBL" id="SNY15839.1"/>
    </source>
</evidence>
<dbReference type="PROSITE" id="PS00372">
    <property type="entry name" value="PTS_EIIA_TYPE_2_HIS"/>
    <property type="match status" value="1"/>
</dbReference>
<dbReference type="Proteomes" id="UP000219573">
    <property type="component" value="Unassembled WGS sequence"/>
</dbReference>
<dbReference type="InterPro" id="IPR051541">
    <property type="entry name" value="PTS_SugarTrans_NitroReg"/>
</dbReference>